<proteinExistence type="predicted"/>
<organism evidence="1">
    <name type="scientific">Aplanochytrium stocchinoi</name>
    <dbReference type="NCBI Taxonomy" id="215587"/>
    <lineage>
        <taxon>Eukaryota</taxon>
        <taxon>Sar</taxon>
        <taxon>Stramenopiles</taxon>
        <taxon>Bigyra</taxon>
        <taxon>Labyrinthulomycetes</taxon>
        <taxon>Thraustochytrida</taxon>
        <taxon>Thraustochytriidae</taxon>
        <taxon>Aplanochytrium</taxon>
    </lineage>
</organism>
<accession>A0A7S3LLM5</accession>
<dbReference type="EMBL" id="HBIN01004036">
    <property type="protein sequence ID" value="CAE0432484.1"/>
    <property type="molecule type" value="Transcribed_RNA"/>
</dbReference>
<name>A0A7S3LLM5_9STRA</name>
<gene>
    <name evidence="1" type="ORF">ASTO00021_LOCUS2810</name>
</gene>
<evidence type="ECO:0000313" key="1">
    <source>
        <dbReference type="EMBL" id="CAE0432484.1"/>
    </source>
</evidence>
<evidence type="ECO:0008006" key="2">
    <source>
        <dbReference type="Google" id="ProtNLM"/>
    </source>
</evidence>
<protein>
    <recommendedName>
        <fullName evidence="2">Metallo-beta-lactamase domain-containing protein</fullName>
    </recommendedName>
</protein>
<sequence length="284" mass="32033">MTTHKIDKAMKAMQQQAIKFQDLATAEECSARPTYYHSDIETILPGKVYYVSGRWHIKIFAPLYHLGLTYIQRGMTILRAENGELSLVNSIKLGEDGLKSLDKLGKVKNIVRIGSNHGGDDFFYSKRYPDADYWALKGMVVPEDFEKQINYMTESKLPFEGAKLLLLPETPFPEGILIVPWGPGVAVTCDAIQCNHMFAPHTSLLMSLFMKLGGFVGDGIFGPGMLDFAYKCWGKDPQKILPPFLKKFLEEPWDILCPGHSFAFQNAKEAVHKTLTNQFDFKLS</sequence>
<dbReference type="AlphaFoldDB" id="A0A7S3LLM5"/>
<reference evidence="1" key="1">
    <citation type="submission" date="2021-01" db="EMBL/GenBank/DDBJ databases">
        <authorList>
            <person name="Corre E."/>
            <person name="Pelletier E."/>
            <person name="Niang G."/>
            <person name="Scheremetjew M."/>
            <person name="Finn R."/>
            <person name="Kale V."/>
            <person name="Holt S."/>
            <person name="Cochrane G."/>
            <person name="Meng A."/>
            <person name="Brown T."/>
            <person name="Cohen L."/>
        </authorList>
    </citation>
    <scope>NUCLEOTIDE SEQUENCE</scope>
    <source>
        <strain evidence="1">GSBS06</strain>
    </source>
</reference>